<accession>A0A1H7J3V3</accession>
<organism evidence="1 2">
    <name type="scientific">Nonomuraea pusilla</name>
    <dbReference type="NCBI Taxonomy" id="46177"/>
    <lineage>
        <taxon>Bacteria</taxon>
        <taxon>Bacillati</taxon>
        <taxon>Actinomycetota</taxon>
        <taxon>Actinomycetes</taxon>
        <taxon>Streptosporangiales</taxon>
        <taxon>Streptosporangiaceae</taxon>
        <taxon>Nonomuraea</taxon>
    </lineage>
</organism>
<reference evidence="1 2" key="1">
    <citation type="submission" date="2016-10" db="EMBL/GenBank/DDBJ databases">
        <authorList>
            <person name="de Groot N.N."/>
        </authorList>
    </citation>
    <scope>NUCLEOTIDE SEQUENCE [LARGE SCALE GENOMIC DNA]</scope>
    <source>
        <strain evidence="1 2">DSM 43357</strain>
    </source>
</reference>
<protein>
    <submittedName>
        <fullName evidence="1">Predicted ester cyclase</fullName>
    </submittedName>
</protein>
<dbReference type="Gene3D" id="3.10.450.50">
    <property type="match status" value="1"/>
</dbReference>
<dbReference type="PANTHER" id="PTHR38436:SF1">
    <property type="entry name" value="ESTER CYCLASE"/>
    <property type="match status" value="1"/>
</dbReference>
<dbReference type="AlphaFoldDB" id="A0A1H7J3V3"/>
<dbReference type="GO" id="GO:0030638">
    <property type="term" value="P:polyketide metabolic process"/>
    <property type="evidence" value="ECO:0007669"/>
    <property type="project" value="InterPro"/>
</dbReference>
<dbReference type="OrthoDB" id="4153705at2"/>
<dbReference type="Pfam" id="PF07366">
    <property type="entry name" value="SnoaL"/>
    <property type="match status" value="1"/>
</dbReference>
<dbReference type="PANTHER" id="PTHR38436">
    <property type="entry name" value="POLYKETIDE CYCLASE SNOAL-LIKE DOMAIN"/>
    <property type="match status" value="1"/>
</dbReference>
<dbReference type="InterPro" id="IPR032710">
    <property type="entry name" value="NTF2-like_dom_sf"/>
</dbReference>
<gene>
    <name evidence="1" type="ORF">SAMN05660976_01007</name>
</gene>
<proteinExistence type="predicted"/>
<name>A0A1H7J3V3_9ACTN</name>
<evidence type="ECO:0000313" key="2">
    <source>
        <dbReference type="Proteomes" id="UP000198953"/>
    </source>
</evidence>
<keyword evidence="2" id="KW-1185">Reference proteome</keyword>
<dbReference type="SUPFAM" id="SSF54427">
    <property type="entry name" value="NTF2-like"/>
    <property type="match status" value="1"/>
</dbReference>
<dbReference type="InterPro" id="IPR009959">
    <property type="entry name" value="Cyclase_SnoaL-like"/>
</dbReference>
<dbReference type="Proteomes" id="UP000198953">
    <property type="component" value="Unassembled WGS sequence"/>
</dbReference>
<dbReference type="STRING" id="46177.SAMN05660976_01007"/>
<dbReference type="EMBL" id="FOBF01000002">
    <property type="protein sequence ID" value="SEK69074.1"/>
    <property type="molecule type" value="Genomic_DNA"/>
</dbReference>
<dbReference type="RefSeq" id="WP_055501820.1">
    <property type="nucleotide sequence ID" value="NZ_FOBF01000002.1"/>
</dbReference>
<evidence type="ECO:0000313" key="1">
    <source>
        <dbReference type="EMBL" id="SEK69074.1"/>
    </source>
</evidence>
<sequence>MGDIATLYRRWLGEVWQGDLDVLGELLAPGFVGHWPDREVRGLDETAEQIRQSFALFGDVRTAVDVGPVVDGDTVAARWTFTGAYRGGLPGATAAPGTTVSFSGMDIMRAEDGRFAEYWVVSDALGLMTRLGALPG</sequence>